<dbReference type="VEuPathDB" id="FungiDB:HGUI_00896"/>
<organism evidence="4 5">
    <name type="scientific">Hanseniaspora guilliermondii</name>
    <dbReference type="NCBI Taxonomy" id="56406"/>
    <lineage>
        <taxon>Eukaryota</taxon>
        <taxon>Fungi</taxon>
        <taxon>Dikarya</taxon>
        <taxon>Ascomycota</taxon>
        <taxon>Saccharomycotina</taxon>
        <taxon>Saccharomycetes</taxon>
        <taxon>Saccharomycodales</taxon>
        <taxon>Saccharomycodaceae</taxon>
        <taxon>Hanseniaspora</taxon>
    </lineage>
</organism>
<dbReference type="PANTHER" id="PTHR10366:SF844">
    <property type="entry name" value="NADPH-DEPENDENT METHYLGLYOXAL REDUCTASE GRE2"/>
    <property type="match status" value="1"/>
</dbReference>
<dbReference type="SUPFAM" id="SSF51735">
    <property type="entry name" value="NAD(P)-binding Rossmann-fold domains"/>
    <property type="match status" value="1"/>
</dbReference>
<dbReference type="OrthoDB" id="2735536at2759"/>
<name>A0A1L0AX92_9ASCO</name>
<keyword evidence="1" id="KW-0560">Oxidoreductase</keyword>
<gene>
    <name evidence="4" type="ORF">HGUI_00896</name>
</gene>
<protein>
    <submittedName>
        <fullName evidence="4">Related to NADPH-dependent methylglyoxal reductase GRE2</fullName>
    </submittedName>
</protein>
<sequence length="345" mass="37960">MSTEKQTVFLSGASGYIAQHIIKDLLANNFKVIGSVRSEDKAQKLANNFNNSPDLSFVYVKDISEPKAFDAAFEEHGSKIDFVIHSASPFRFDINDVNKDLIVPAEIGSSGIFKAAAKYAPNLKHFVVTSSYAAVSDAPTDLNKDLTFTEKTWNEMPFEKAVTNAFDGYYYSKTIAEKTIWRLAKELNVKFGITAVNPSFVFGPQAFDNNVTKVLNTSCQLINAFLDTTPESTVDESIKGAFVDVRDVAKAHVAPLSNSKKFNGERLILSADRFGNQSLVDSLNKIPSLKGKIAVGTPHRDDNIAQSLAKIDNSRTKELLGFKFVSLDETVKDTVEQVLKVNGKL</sequence>
<evidence type="ECO:0000259" key="3">
    <source>
        <dbReference type="Pfam" id="PF01370"/>
    </source>
</evidence>
<dbReference type="InterPro" id="IPR050425">
    <property type="entry name" value="NAD(P)_dehydrat-like"/>
</dbReference>
<reference evidence="5" key="1">
    <citation type="submission" date="2016-11" db="EMBL/GenBank/DDBJ databases">
        <authorList>
            <person name="Guldener U."/>
        </authorList>
    </citation>
    <scope>NUCLEOTIDE SEQUENCE [LARGE SCALE GENOMIC DNA]</scope>
</reference>
<dbReference type="InterPro" id="IPR001509">
    <property type="entry name" value="Epimerase_deHydtase"/>
</dbReference>
<dbReference type="Proteomes" id="UP000183365">
    <property type="component" value="Unassembled WGS sequence"/>
</dbReference>
<accession>A0A1L0AX92</accession>
<evidence type="ECO:0000256" key="2">
    <source>
        <dbReference type="ARBA" id="ARBA00023445"/>
    </source>
</evidence>
<dbReference type="Pfam" id="PF01370">
    <property type="entry name" value="Epimerase"/>
    <property type="match status" value="1"/>
</dbReference>
<dbReference type="InterPro" id="IPR036291">
    <property type="entry name" value="NAD(P)-bd_dom_sf"/>
</dbReference>
<dbReference type="PANTHER" id="PTHR10366">
    <property type="entry name" value="NAD DEPENDENT EPIMERASE/DEHYDRATASE"/>
    <property type="match status" value="1"/>
</dbReference>
<evidence type="ECO:0000256" key="1">
    <source>
        <dbReference type="ARBA" id="ARBA00023002"/>
    </source>
</evidence>
<proteinExistence type="inferred from homology"/>
<dbReference type="EMBL" id="FQNF01000011">
    <property type="protein sequence ID" value="SGZ38696.1"/>
    <property type="molecule type" value="Genomic_DNA"/>
</dbReference>
<evidence type="ECO:0000313" key="5">
    <source>
        <dbReference type="Proteomes" id="UP000183365"/>
    </source>
</evidence>
<dbReference type="GO" id="GO:0016616">
    <property type="term" value="F:oxidoreductase activity, acting on the CH-OH group of donors, NAD or NADP as acceptor"/>
    <property type="evidence" value="ECO:0007669"/>
    <property type="project" value="TreeGrafter"/>
</dbReference>
<dbReference type="AlphaFoldDB" id="A0A1L0AX92"/>
<comment type="similarity">
    <text evidence="2">Belongs to the NAD(P)-dependent epimerase/dehydratase family. Dihydroflavonol-4-reductase subfamily.</text>
</comment>
<feature type="domain" description="NAD-dependent epimerase/dehydratase" evidence="3">
    <location>
        <begin position="9"/>
        <end position="260"/>
    </location>
</feature>
<evidence type="ECO:0000313" key="4">
    <source>
        <dbReference type="EMBL" id="SGZ38696.1"/>
    </source>
</evidence>
<dbReference type="FunFam" id="3.40.50.720:FF:000191">
    <property type="entry name" value="Methylglyoxal reductase (NADPH-dependent)"/>
    <property type="match status" value="1"/>
</dbReference>
<dbReference type="Gene3D" id="3.40.50.720">
    <property type="entry name" value="NAD(P)-binding Rossmann-like Domain"/>
    <property type="match status" value="1"/>
</dbReference>
<keyword evidence="5" id="KW-1185">Reference proteome</keyword>